<comment type="caution">
    <text evidence="2">The sequence shown here is derived from an EMBL/GenBank/DDBJ whole genome shotgun (WGS) entry which is preliminary data.</text>
</comment>
<evidence type="ECO:0000256" key="1">
    <source>
        <dbReference type="SAM" id="MobiDB-lite"/>
    </source>
</evidence>
<dbReference type="AlphaFoldDB" id="A0A562N4J5"/>
<accession>A0A562N4J5</accession>
<feature type="compositionally biased region" description="Low complexity" evidence="1">
    <location>
        <begin position="49"/>
        <end position="68"/>
    </location>
</feature>
<evidence type="ECO:0000313" key="3">
    <source>
        <dbReference type="Proteomes" id="UP000317122"/>
    </source>
</evidence>
<dbReference type="EMBL" id="VLKT01000044">
    <property type="protein sequence ID" value="TWI27013.1"/>
    <property type="molecule type" value="Genomic_DNA"/>
</dbReference>
<protein>
    <submittedName>
        <fullName evidence="2">Uncharacterized protein</fullName>
    </submittedName>
</protein>
<name>A0A562N4J5_9HYPH</name>
<reference evidence="2 3" key="1">
    <citation type="journal article" date="2015" name="Stand. Genomic Sci.">
        <title>Genomic Encyclopedia of Bacterial and Archaeal Type Strains, Phase III: the genomes of soil and plant-associated and newly described type strains.</title>
        <authorList>
            <person name="Whitman W.B."/>
            <person name="Woyke T."/>
            <person name="Klenk H.P."/>
            <person name="Zhou Y."/>
            <person name="Lilburn T.G."/>
            <person name="Beck B.J."/>
            <person name="De Vos P."/>
            <person name="Vandamme P."/>
            <person name="Eisen J.A."/>
            <person name="Garrity G."/>
            <person name="Hugenholtz P."/>
            <person name="Kyrpides N.C."/>
        </authorList>
    </citation>
    <scope>NUCLEOTIDE SEQUENCE [LARGE SCALE GENOMIC DNA]</scope>
    <source>
        <strain evidence="2 3">CGMCC 1.2546</strain>
    </source>
</reference>
<proteinExistence type="predicted"/>
<gene>
    <name evidence="2" type="ORF">IQ26_05709</name>
</gene>
<sequence length="68" mass="7129">MAGIVVIDCHPIELCAKILQATRALKTLSIQLDDTGLDDDAPLPEVGEARASTRPAPAPRTGARTPLP</sequence>
<evidence type="ECO:0000313" key="2">
    <source>
        <dbReference type="EMBL" id="TWI27013.1"/>
    </source>
</evidence>
<organism evidence="2 3">
    <name type="scientific">Mesorhizobium tianshanense</name>
    <dbReference type="NCBI Taxonomy" id="39844"/>
    <lineage>
        <taxon>Bacteria</taxon>
        <taxon>Pseudomonadati</taxon>
        <taxon>Pseudomonadota</taxon>
        <taxon>Alphaproteobacteria</taxon>
        <taxon>Hyphomicrobiales</taxon>
        <taxon>Phyllobacteriaceae</taxon>
        <taxon>Mesorhizobium</taxon>
    </lineage>
</organism>
<dbReference type="Proteomes" id="UP000317122">
    <property type="component" value="Unassembled WGS sequence"/>
</dbReference>
<feature type="region of interest" description="Disordered" evidence="1">
    <location>
        <begin position="34"/>
        <end position="68"/>
    </location>
</feature>
<keyword evidence="3" id="KW-1185">Reference proteome</keyword>